<evidence type="ECO:0000259" key="1">
    <source>
        <dbReference type="Pfam" id="PF10120"/>
    </source>
</evidence>
<dbReference type="Pfam" id="PF10120">
    <property type="entry name" value="ThiN"/>
    <property type="match status" value="1"/>
</dbReference>
<comment type="caution">
    <text evidence="2">The sequence shown here is derived from an EMBL/GenBank/DDBJ whole genome shotgun (WGS) entry which is preliminary data.</text>
</comment>
<organism evidence="2 3">
    <name type="scientific">Thermoproteota archaeon</name>
    <dbReference type="NCBI Taxonomy" id="2056631"/>
    <lineage>
        <taxon>Archaea</taxon>
        <taxon>Thermoproteota</taxon>
    </lineage>
</organism>
<dbReference type="InterPro" id="IPR019293">
    <property type="entry name" value="ThiN"/>
</dbReference>
<feature type="domain" description="Thiamine-phosphate synthase ThiN" evidence="1">
    <location>
        <begin position="144"/>
        <end position="311"/>
    </location>
</feature>
<protein>
    <recommendedName>
        <fullName evidence="1">Thiamine-phosphate synthase ThiN domain-containing protein</fullName>
    </recommendedName>
</protein>
<dbReference type="InterPro" id="IPR036409">
    <property type="entry name" value="Aldolase_II/adducin_N_sf"/>
</dbReference>
<sequence>MKPPCEIVVKILLPAIRSLVARELAYSYGWTQTKIAKFLGVTQAAVSGYLSAKPEELIIPPFSLEELVPIAKSLAAEAVMRRVSTVDSISNICKICLGMRREGTICHYHKEKVPELREENCIICLHLHLSLAEVSDARKAVLNEVKSAALMLEAEPEVVNVIPEVFSNIAMALSEARSIADVAAIPGRIAKVRGRVKAMMHPEFGASLHLAAILLSIMEKDRDTRAIMNIKYDHYVETALRKARMSYVKMRRDRLPEEALKSGDPVAWFASKIVEERGKAPDAIIDEGAYGIEPVTYLLDEKATKVAEKAIRIARMVAQMKAPVSVL</sequence>
<accession>A0A497F439</accession>
<dbReference type="Gene3D" id="1.10.260.40">
    <property type="entry name" value="lambda repressor-like DNA-binding domains"/>
    <property type="match status" value="1"/>
</dbReference>
<evidence type="ECO:0000313" key="2">
    <source>
        <dbReference type="EMBL" id="RLE53718.1"/>
    </source>
</evidence>
<dbReference type="GO" id="GO:0003677">
    <property type="term" value="F:DNA binding"/>
    <property type="evidence" value="ECO:0007669"/>
    <property type="project" value="InterPro"/>
</dbReference>
<dbReference type="PANTHER" id="PTHR40730:SF4">
    <property type="entry name" value="TRANSCRIPTIONAL REGULATOR"/>
    <property type="match status" value="1"/>
</dbReference>
<dbReference type="Proteomes" id="UP000272051">
    <property type="component" value="Unassembled WGS sequence"/>
</dbReference>
<proteinExistence type="predicted"/>
<name>A0A497F439_9CREN</name>
<evidence type="ECO:0000313" key="3">
    <source>
        <dbReference type="Proteomes" id="UP000272051"/>
    </source>
</evidence>
<reference evidence="2 3" key="1">
    <citation type="submission" date="2018-06" db="EMBL/GenBank/DDBJ databases">
        <title>Extensive metabolic versatility and redundancy in microbially diverse, dynamic hydrothermal sediments.</title>
        <authorList>
            <person name="Dombrowski N."/>
            <person name="Teske A."/>
            <person name="Baker B.J."/>
        </authorList>
    </citation>
    <scope>NUCLEOTIDE SEQUENCE [LARGE SCALE GENOMIC DNA]</scope>
    <source>
        <strain evidence="2">B34_G17</strain>
    </source>
</reference>
<dbReference type="Gene3D" id="3.40.225.10">
    <property type="entry name" value="Class II aldolase/adducin N-terminal domain"/>
    <property type="match status" value="1"/>
</dbReference>
<dbReference type="SUPFAM" id="SSF53639">
    <property type="entry name" value="AraD/HMP-PK domain-like"/>
    <property type="match status" value="1"/>
</dbReference>
<gene>
    <name evidence="2" type="ORF">DRJ33_00340</name>
</gene>
<dbReference type="PANTHER" id="PTHR40730">
    <property type="entry name" value="TRANSCRIPTIONAL REGULATOR PROTEIN-LIKE PROTEIN"/>
    <property type="match status" value="1"/>
</dbReference>
<dbReference type="InterPro" id="IPR010982">
    <property type="entry name" value="Lambda_DNA-bd_dom_sf"/>
</dbReference>
<dbReference type="AlphaFoldDB" id="A0A497F439"/>
<dbReference type="EMBL" id="QMQX01000003">
    <property type="protein sequence ID" value="RLE53718.1"/>
    <property type="molecule type" value="Genomic_DNA"/>
</dbReference>